<feature type="region of interest" description="Disordered" evidence="4">
    <location>
        <begin position="1"/>
        <end position="30"/>
    </location>
</feature>
<dbReference type="PROSITE" id="PS50297">
    <property type="entry name" value="ANK_REP_REGION"/>
    <property type="match status" value="1"/>
</dbReference>
<feature type="compositionally biased region" description="Polar residues" evidence="4">
    <location>
        <begin position="267"/>
        <end position="279"/>
    </location>
</feature>
<gene>
    <name evidence="5" type="ORF">TT172_LOCUS3275</name>
</gene>
<feature type="repeat" description="ANK" evidence="3">
    <location>
        <begin position="276"/>
        <end position="308"/>
    </location>
</feature>
<dbReference type="SUPFAM" id="SSF48403">
    <property type="entry name" value="Ankyrin repeat"/>
    <property type="match status" value="1"/>
</dbReference>
<dbReference type="AlphaFoldDB" id="A0A3S4BI52"/>
<evidence type="ECO:0000313" key="5">
    <source>
        <dbReference type="EMBL" id="SPQ20856.1"/>
    </source>
</evidence>
<dbReference type="InterPro" id="IPR050745">
    <property type="entry name" value="Multifunctional_regulatory"/>
</dbReference>
<evidence type="ECO:0000313" key="6">
    <source>
        <dbReference type="Proteomes" id="UP000289323"/>
    </source>
</evidence>
<dbReference type="PANTHER" id="PTHR24189">
    <property type="entry name" value="MYOTROPHIN"/>
    <property type="match status" value="1"/>
</dbReference>
<name>A0A3S4BI52_9PEZI</name>
<proteinExistence type="predicted"/>
<evidence type="ECO:0000256" key="2">
    <source>
        <dbReference type="ARBA" id="ARBA00023043"/>
    </source>
</evidence>
<accession>A0A3S4BI52</accession>
<evidence type="ECO:0000256" key="4">
    <source>
        <dbReference type="SAM" id="MobiDB-lite"/>
    </source>
</evidence>
<protein>
    <submittedName>
        <fullName evidence="5">58c35d0f-9392-47bf-a68d-b41b82823763</fullName>
    </submittedName>
</protein>
<organism evidence="5 6">
    <name type="scientific">Thermothielavioides terrestris</name>
    <dbReference type="NCBI Taxonomy" id="2587410"/>
    <lineage>
        <taxon>Eukaryota</taxon>
        <taxon>Fungi</taxon>
        <taxon>Dikarya</taxon>
        <taxon>Ascomycota</taxon>
        <taxon>Pezizomycotina</taxon>
        <taxon>Sordariomycetes</taxon>
        <taxon>Sordariomycetidae</taxon>
        <taxon>Sordariales</taxon>
        <taxon>Chaetomiaceae</taxon>
        <taxon>Thermothielavioides</taxon>
    </lineage>
</organism>
<dbReference type="Pfam" id="PF12796">
    <property type="entry name" value="Ank_2"/>
    <property type="match status" value="1"/>
</dbReference>
<evidence type="ECO:0000256" key="3">
    <source>
        <dbReference type="PROSITE-ProRule" id="PRU00023"/>
    </source>
</evidence>
<reference evidence="5 6" key="1">
    <citation type="submission" date="2018-04" db="EMBL/GenBank/DDBJ databases">
        <authorList>
            <person name="Huttner S."/>
            <person name="Dainat J."/>
        </authorList>
    </citation>
    <scope>NUCLEOTIDE SEQUENCE [LARGE SCALE GENOMIC DNA]</scope>
</reference>
<keyword evidence="1" id="KW-0677">Repeat</keyword>
<dbReference type="Gene3D" id="1.25.40.20">
    <property type="entry name" value="Ankyrin repeat-containing domain"/>
    <property type="match status" value="2"/>
</dbReference>
<dbReference type="InterPro" id="IPR036770">
    <property type="entry name" value="Ankyrin_rpt-contain_sf"/>
</dbReference>
<dbReference type="PANTHER" id="PTHR24189:SF50">
    <property type="entry name" value="ANKYRIN REPEAT AND SOCS BOX PROTEIN 2"/>
    <property type="match status" value="1"/>
</dbReference>
<dbReference type="SMART" id="SM00248">
    <property type="entry name" value="ANK"/>
    <property type="match status" value="3"/>
</dbReference>
<keyword evidence="2 3" id="KW-0040">ANK repeat</keyword>
<dbReference type="PROSITE" id="PS50088">
    <property type="entry name" value="ANK_REPEAT"/>
    <property type="match status" value="1"/>
</dbReference>
<dbReference type="InterPro" id="IPR002110">
    <property type="entry name" value="Ankyrin_rpt"/>
</dbReference>
<sequence length="338" mass="36201">MAAPKHCQQGSQPTTPLVMEESPSSDDGLAAQRSLLGDAVTGEPDDGAVLKALFRSVKQGQLSTFEALLDKFGTSTLARPAAPPERDWVVRGAYHERLSAGSKITEDIVDEYDLLEGGGAVLKRIFGDADKLEFCKALVKHGWDLNKRIGNGSTPLSCALKCPETAGWLLDHGADPNMPAGADGKVDLLAVAAAISPPQLVKQLLERGARVQETLALHAAAIASAERIDEDEWKPDPSRVEVLHMLLDAGANVNQMQPDPKGPDAWSRSQRQRTPSTGTPLHYAVTEGSPEAVSCLLARGADLSAPSWSGHTAMQAAERARRQDILHVIALHKKQWAT</sequence>
<evidence type="ECO:0000256" key="1">
    <source>
        <dbReference type="ARBA" id="ARBA00022737"/>
    </source>
</evidence>
<dbReference type="Pfam" id="PF00023">
    <property type="entry name" value="Ank"/>
    <property type="match status" value="1"/>
</dbReference>
<dbReference type="EMBL" id="OUUZ01000008">
    <property type="protein sequence ID" value="SPQ20856.1"/>
    <property type="molecule type" value="Genomic_DNA"/>
</dbReference>
<feature type="region of interest" description="Disordered" evidence="4">
    <location>
        <begin position="252"/>
        <end position="280"/>
    </location>
</feature>
<dbReference type="Proteomes" id="UP000289323">
    <property type="component" value="Unassembled WGS sequence"/>
</dbReference>